<proteinExistence type="predicted"/>
<keyword evidence="2" id="KW-1185">Reference proteome</keyword>
<organism evidence="1 2">
    <name type="scientific">Piscirickettsia litoralis</name>
    <dbReference type="NCBI Taxonomy" id="1891921"/>
    <lineage>
        <taxon>Bacteria</taxon>
        <taxon>Pseudomonadati</taxon>
        <taxon>Pseudomonadota</taxon>
        <taxon>Gammaproteobacteria</taxon>
        <taxon>Thiotrichales</taxon>
        <taxon>Piscirickettsiaceae</taxon>
        <taxon>Piscirickettsia</taxon>
    </lineage>
</organism>
<evidence type="ECO:0000313" key="1">
    <source>
        <dbReference type="EMBL" id="ODN42074.1"/>
    </source>
</evidence>
<dbReference type="RefSeq" id="WP_069311873.1">
    <property type="nucleotide sequence ID" value="NZ_MDTU01000001.1"/>
</dbReference>
<dbReference type="EMBL" id="MDTU01000001">
    <property type="protein sequence ID" value="ODN42074.1"/>
    <property type="molecule type" value="Genomic_DNA"/>
</dbReference>
<accession>A0ABX3A7J8</accession>
<evidence type="ECO:0000313" key="2">
    <source>
        <dbReference type="Proteomes" id="UP000094329"/>
    </source>
</evidence>
<evidence type="ECO:0008006" key="3">
    <source>
        <dbReference type="Google" id="ProtNLM"/>
    </source>
</evidence>
<gene>
    <name evidence="1" type="ORF">BGC07_02780</name>
</gene>
<name>A0ABX3A7J8_9GAMM</name>
<dbReference type="Proteomes" id="UP000094329">
    <property type="component" value="Unassembled WGS sequence"/>
</dbReference>
<sequence>MAGIQLKLNQHEQRKRAAYNENSLCQWKIEGEYCILGKTIGIDFIISAAASDARFVAADAVIEHVKKCHGRHLTGPESVNIKRFFPM</sequence>
<reference evidence="1 2" key="1">
    <citation type="submission" date="2016-08" db="EMBL/GenBank/DDBJ databases">
        <title>Draft genome sequence of Candidatus Piscirickettsia litoralis, from seawater.</title>
        <authorList>
            <person name="Wan X."/>
            <person name="Lee A.J."/>
            <person name="Hou S."/>
            <person name="Donachie S.P."/>
        </authorList>
    </citation>
    <scope>NUCLEOTIDE SEQUENCE [LARGE SCALE GENOMIC DNA]</scope>
    <source>
        <strain evidence="1 2">Y2</strain>
    </source>
</reference>
<protein>
    <recommendedName>
        <fullName evidence="3">DUF1059 domain-containing protein</fullName>
    </recommendedName>
</protein>
<comment type="caution">
    <text evidence="1">The sequence shown here is derived from an EMBL/GenBank/DDBJ whole genome shotgun (WGS) entry which is preliminary data.</text>
</comment>